<evidence type="ECO:0000256" key="3">
    <source>
        <dbReference type="ARBA" id="ARBA00022490"/>
    </source>
</evidence>
<evidence type="ECO:0000256" key="4">
    <source>
        <dbReference type="ARBA" id="ARBA00022980"/>
    </source>
</evidence>
<evidence type="ECO:0000313" key="11">
    <source>
        <dbReference type="Proteomes" id="UP000593567"/>
    </source>
</evidence>
<comment type="subcellular location">
    <subcellularLocation>
        <location evidence="1 6">Cytoplasm</location>
    </subcellularLocation>
</comment>
<comment type="similarity">
    <text evidence="2 6 7">Belongs to the universal ribosomal protein uS2 family.</text>
</comment>
<dbReference type="EMBL" id="VXIV02000763">
    <property type="protein sequence ID" value="KAF6036212.1"/>
    <property type="molecule type" value="Genomic_DNA"/>
</dbReference>
<dbReference type="PROSITE" id="PS00963">
    <property type="entry name" value="RIBOSOMAL_S2_2"/>
    <property type="match status" value="1"/>
</dbReference>
<dbReference type="HAMAP" id="MF_03015">
    <property type="entry name" value="Ribosomal_S2_euk"/>
    <property type="match status" value="1"/>
</dbReference>
<evidence type="ECO:0000256" key="2">
    <source>
        <dbReference type="ARBA" id="ARBA00006242"/>
    </source>
</evidence>
<evidence type="ECO:0000256" key="8">
    <source>
        <dbReference type="SAM" id="MobiDB-lite"/>
    </source>
</evidence>
<comment type="subunit">
    <text evidence="6">Component of the small ribosomal subunit. Mature ribosomes consist of a small (40S) and a large (60S) subunit. The 40S subunit contains about 33 different proteins and 1 molecule of RNA (18S). The 60S subunit contains about 49 different proteins and 3 molecules of RNA (28S, 5.8S and 5S). Interacts with ribosomal protein S21.</text>
</comment>
<evidence type="ECO:0000256" key="7">
    <source>
        <dbReference type="RuleBase" id="RU003631"/>
    </source>
</evidence>
<evidence type="ECO:0000256" key="6">
    <source>
        <dbReference type="HAMAP-Rule" id="MF_03015"/>
    </source>
</evidence>
<feature type="compositionally biased region" description="Gly residues" evidence="8">
    <location>
        <begin position="288"/>
        <end position="299"/>
    </location>
</feature>
<dbReference type="InterPro" id="IPR005707">
    <property type="entry name" value="Ribosomal_uS2_euk/arc"/>
</dbReference>
<dbReference type="PANTHER" id="PTHR11489">
    <property type="entry name" value="40S RIBOSOMAL PROTEIN SA"/>
    <property type="match status" value="1"/>
</dbReference>
<dbReference type="PRINTS" id="PR00395">
    <property type="entry name" value="RIBOSOMALS2"/>
</dbReference>
<dbReference type="AlphaFoldDB" id="A0A7J7KC44"/>
<dbReference type="Proteomes" id="UP000593567">
    <property type="component" value="Unassembled WGS sequence"/>
</dbReference>
<dbReference type="Gene3D" id="3.40.50.10490">
    <property type="entry name" value="Glucose-6-phosphate isomerase like protein, domain 1"/>
    <property type="match status" value="1"/>
</dbReference>
<dbReference type="Pfam" id="PF16122">
    <property type="entry name" value="40S_SA_C"/>
    <property type="match status" value="1"/>
</dbReference>
<dbReference type="InterPro" id="IPR023591">
    <property type="entry name" value="Ribosomal_uS2_flav_dom_sf"/>
</dbReference>
<organism evidence="10 11">
    <name type="scientific">Bugula neritina</name>
    <name type="common">Brown bryozoan</name>
    <name type="synonym">Sertularia neritina</name>
    <dbReference type="NCBI Taxonomy" id="10212"/>
    <lineage>
        <taxon>Eukaryota</taxon>
        <taxon>Metazoa</taxon>
        <taxon>Spiralia</taxon>
        <taxon>Lophotrochozoa</taxon>
        <taxon>Bryozoa</taxon>
        <taxon>Gymnolaemata</taxon>
        <taxon>Cheilostomatida</taxon>
        <taxon>Flustrina</taxon>
        <taxon>Buguloidea</taxon>
        <taxon>Bugulidae</taxon>
        <taxon>Bugula</taxon>
    </lineage>
</organism>
<evidence type="ECO:0000313" key="10">
    <source>
        <dbReference type="EMBL" id="KAF6036212.1"/>
    </source>
</evidence>
<dbReference type="PROSITE" id="PS00962">
    <property type="entry name" value="RIBOSOMAL_S2_1"/>
    <property type="match status" value="1"/>
</dbReference>
<dbReference type="GO" id="GO:0006412">
    <property type="term" value="P:translation"/>
    <property type="evidence" value="ECO:0007669"/>
    <property type="project" value="UniProtKB-UniRule"/>
</dbReference>
<dbReference type="GO" id="GO:0000028">
    <property type="term" value="P:ribosomal small subunit assembly"/>
    <property type="evidence" value="ECO:0007669"/>
    <property type="project" value="UniProtKB-UniRule"/>
</dbReference>
<dbReference type="InterPro" id="IPR018130">
    <property type="entry name" value="Ribosomal_uS2_CS"/>
</dbReference>
<protein>
    <recommendedName>
        <fullName evidence="6">Small ribosomal subunit protein uS2</fullName>
    </recommendedName>
</protein>
<evidence type="ECO:0000256" key="5">
    <source>
        <dbReference type="ARBA" id="ARBA00023274"/>
    </source>
</evidence>
<gene>
    <name evidence="10" type="ORF">EB796_005482</name>
</gene>
<keyword evidence="4 6" id="KW-0689">Ribosomal protein</keyword>
<proteinExistence type="inferred from homology"/>
<dbReference type="GO" id="GO:0003735">
    <property type="term" value="F:structural constituent of ribosome"/>
    <property type="evidence" value="ECO:0007669"/>
    <property type="project" value="UniProtKB-UniRule"/>
</dbReference>
<comment type="caution">
    <text evidence="10">The sequence shown here is derived from an EMBL/GenBank/DDBJ whole genome shotgun (WGS) entry which is preliminary data.</text>
</comment>
<accession>A0A7J7KC44</accession>
<dbReference type="NCBIfam" id="TIGR01012">
    <property type="entry name" value="uS2_euk_arch"/>
    <property type="match status" value="1"/>
</dbReference>
<evidence type="ECO:0000256" key="1">
    <source>
        <dbReference type="ARBA" id="ARBA00004496"/>
    </source>
</evidence>
<reference evidence="10" key="1">
    <citation type="submission" date="2020-06" db="EMBL/GenBank/DDBJ databases">
        <title>Draft genome of Bugula neritina, a colonial animal packing powerful symbionts and potential medicines.</title>
        <authorList>
            <person name="Rayko M."/>
        </authorList>
    </citation>
    <scope>NUCLEOTIDE SEQUENCE [LARGE SCALE GENOMIC DNA]</scope>
    <source>
        <strain evidence="10">Kwan_BN1</strain>
    </source>
</reference>
<dbReference type="InterPro" id="IPR027498">
    <property type="entry name" value="Ribosomal_uS2_euk"/>
</dbReference>
<dbReference type="InterPro" id="IPR001865">
    <property type="entry name" value="Ribosomal_uS2"/>
</dbReference>
<dbReference type="SUPFAM" id="SSF52313">
    <property type="entry name" value="Ribosomal protein S2"/>
    <property type="match status" value="1"/>
</dbReference>
<dbReference type="FunFam" id="3.40.50.10490:FF:000012">
    <property type="entry name" value="40S ribosomal protein SA"/>
    <property type="match status" value="1"/>
</dbReference>
<dbReference type="Pfam" id="PF00318">
    <property type="entry name" value="Ribosomal_S2"/>
    <property type="match status" value="2"/>
</dbReference>
<keyword evidence="5 6" id="KW-0687">Ribonucleoprotein</keyword>
<dbReference type="GO" id="GO:0022627">
    <property type="term" value="C:cytosolic small ribosomal subunit"/>
    <property type="evidence" value="ECO:0007669"/>
    <property type="project" value="UniProtKB-UniRule"/>
</dbReference>
<feature type="region of interest" description="Disordered" evidence="8">
    <location>
        <begin position="260"/>
        <end position="299"/>
    </location>
</feature>
<sequence>MSGNSDALSLKEEDVKKILACGSHIGTSQVDFQMEQYMYKRRPDGVYIMNMRKMWEKMVLAARAIAAIENPADVFVVSSRPYGQRAILKYAAATGAVAIAGRFTPGTFTNYIQKNFREPRLLVITDPRADHQAVREASYVNIPVIALCNSDTPLRFVDIAVPTNNKSIHSIGLAWWFLAREVLRLRGTISREVPWEVMVDLYFYRDPEEVEKEEQAAKEMSHQYALADTIPSTENWATEAAEPVQDWAAEVAATPAVAPAVTQPASGYDDWSTSAPTEDWSAPAPGGDQWGGGATENWA</sequence>
<keyword evidence="3 6" id="KW-0963">Cytoplasm</keyword>
<dbReference type="InterPro" id="IPR032281">
    <property type="entry name" value="Ribosomal_uS2_C"/>
</dbReference>
<feature type="domain" description="Small ribosomal subunit protein uS2 C-terminal" evidence="9">
    <location>
        <begin position="202"/>
        <end position="298"/>
    </location>
</feature>
<comment type="function">
    <text evidence="6">Required for the assembly and/or stability of the 40S ribosomal subunit. Required for the processing of the 20S rRNA-precursor to mature 18S rRNA in a late step of the maturation of 40S ribosomal subunits.</text>
</comment>
<dbReference type="OrthoDB" id="414863at2759"/>
<evidence type="ECO:0000259" key="9">
    <source>
        <dbReference type="Pfam" id="PF16122"/>
    </source>
</evidence>
<keyword evidence="11" id="KW-1185">Reference proteome</keyword>
<name>A0A7J7KC44_BUGNE</name>